<dbReference type="EMBL" id="JAHRHJ020000009">
    <property type="protein sequence ID" value="KAH9301085.1"/>
    <property type="molecule type" value="Genomic_DNA"/>
</dbReference>
<comment type="caution">
    <text evidence="25">The sequence shown here is derived from an EMBL/GenBank/DDBJ whole genome shotgun (WGS) entry which is preliminary data.</text>
</comment>
<dbReference type="Proteomes" id="UP000824469">
    <property type="component" value="Unassembled WGS sequence"/>
</dbReference>
<dbReference type="AlphaFoldDB" id="A0AA38CIT8"/>
<dbReference type="SUPFAM" id="SSF56112">
    <property type="entry name" value="Protein kinase-like (PK-like)"/>
    <property type="match status" value="1"/>
</dbReference>
<dbReference type="InterPro" id="IPR013210">
    <property type="entry name" value="LRR_N_plant-typ"/>
</dbReference>
<dbReference type="Pfam" id="PF08263">
    <property type="entry name" value="LRRNT_2"/>
    <property type="match status" value="1"/>
</dbReference>
<dbReference type="PROSITE" id="PS00107">
    <property type="entry name" value="PROTEIN_KINASE_ATP"/>
    <property type="match status" value="1"/>
</dbReference>
<keyword evidence="11" id="KW-0677">Repeat</keyword>
<dbReference type="Pfam" id="PF00560">
    <property type="entry name" value="LRR_1"/>
    <property type="match status" value="8"/>
</dbReference>
<evidence type="ECO:0000313" key="26">
    <source>
        <dbReference type="Proteomes" id="UP000824469"/>
    </source>
</evidence>
<dbReference type="GO" id="GO:0005886">
    <property type="term" value="C:plasma membrane"/>
    <property type="evidence" value="ECO:0007669"/>
    <property type="project" value="UniProtKB-SubCell"/>
</dbReference>
<keyword evidence="9 22" id="KW-0812">Transmembrane</keyword>
<name>A0AA38CIT8_TAXCH</name>
<evidence type="ECO:0000256" key="10">
    <source>
        <dbReference type="ARBA" id="ARBA00022729"/>
    </source>
</evidence>
<keyword evidence="10 23" id="KW-0732">Signal</keyword>
<dbReference type="Gene3D" id="3.30.200.20">
    <property type="entry name" value="Phosphorylase Kinase, domain 1"/>
    <property type="match status" value="1"/>
</dbReference>
<sequence length="988" mass="108059">MARRCKLLGFLVFLISLVPLGLGMSQEGLILLEVKRDLVDFNAFLSNWSLSDDSPCRWTGITCDPGSNLVVGVDLSNGNLTGSFPTAFCRLTHLRNLSLANNNIGGRLSPNLSRCRQIEHLDLSQNLFVGDLPDFISELAELKYLDLSSNNFSGSIPQGFGRLPKLQFLNLCCNFLNGTIPAFLTNLSNLLELNLAANPFLPGTIPAEIGKLSKLQNLWVPNCNLTGEIPESIGNLSALMNLDLSQNQLTGTIPESITQLTSVVQIELYSNQLAGYIPRKMSGLSALRKFDASMNILRGNIPENLAALPLESLSLFRNRLEGTIPEAIANSPNLFELKLFENNLTGSLPPNLGENSALQTLDVVENQLGGSLPSGLCKQGKLEILNLFGNEFTGDLPKEYGACLSLTRVRIQNNQLTGKISSSFWGLPHVSLLDLSNNKFYGAISPQIGNAKNLSILKIFGNQFTGPFPSQIGNLAYLSVLDASNNGFTGSLPHSLGSLLQLAELDLHGNQLSGGLLTDIQLWGQLTQLNLANNRISGPIPAELGQLPVLSSLDLSANSLNGTIPPELGNLKLNIFNVSDNQLTGTVPNTFNNGLYELGLLGNPGLCGDGFEMLKSCSRKGDDRMGRHRSWTWLLVVIFALAVFILLLGLAWFYRKYRKYSATEGRDSLQDNKSAWMLTSFHKLGFGGYEILDSIDEGNVIGSGGSGKVYKATLGSGDVVAIKKLWSMSDARNDNGFKAEVETLGKIRHNNILKLWCCFANGDSNLLVYEYMPNGSLGDILHGHKAGFLDWPTRHKIAVGAAQGLAYLHHDCVPPIIHRDVKSNNILLDSDFNAHVADFGLAKIIQSHDRVADAMSAVAGSYGYIAPEYAYTLKVNEKSDIYSFGVVLLELVTGKQPVDPGFEENRDLVKWVCNKIEWQDGWYGVLDSRISDCFKEEMILVLQVALLCTTSLPSNRPSMRKVLEMLPESRQQCKLKEYSKEANLISLS</sequence>
<dbReference type="InterPro" id="IPR017441">
    <property type="entry name" value="Protein_kinase_ATP_BS"/>
</dbReference>
<dbReference type="GO" id="GO:0009791">
    <property type="term" value="P:post-embryonic development"/>
    <property type="evidence" value="ECO:0007669"/>
    <property type="project" value="UniProtKB-ARBA"/>
</dbReference>
<dbReference type="InterPro" id="IPR011009">
    <property type="entry name" value="Kinase-like_dom_sf"/>
</dbReference>
<dbReference type="PRINTS" id="PR00019">
    <property type="entry name" value="LEURICHRPT"/>
</dbReference>
<keyword evidence="16 22" id="KW-0472">Membrane</keyword>
<evidence type="ECO:0000256" key="17">
    <source>
        <dbReference type="ARBA" id="ARBA00023170"/>
    </source>
</evidence>
<evidence type="ECO:0000256" key="12">
    <source>
        <dbReference type="ARBA" id="ARBA00022741"/>
    </source>
</evidence>
<feature type="transmembrane region" description="Helical" evidence="22">
    <location>
        <begin position="631"/>
        <end position="654"/>
    </location>
</feature>
<organism evidence="25 26">
    <name type="scientific">Taxus chinensis</name>
    <name type="common">Chinese yew</name>
    <name type="synonym">Taxus wallichiana var. chinensis</name>
    <dbReference type="NCBI Taxonomy" id="29808"/>
    <lineage>
        <taxon>Eukaryota</taxon>
        <taxon>Viridiplantae</taxon>
        <taxon>Streptophyta</taxon>
        <taxon>Embryophyta</taxon>
        <taxon>Tracheophyta</taxon>
        <taxon>Spermatophyta</taxon>
        <taxon>Pinopsida</taxon>
        <taxon>Pinidae</taxon>
        <taxon>Conifers II</taxon>
        <taxon>Cupressales</taxon>
        <taxon>Taxaceae</taxon>
        <taxon>Taxus</taxon>
    </lineage>
</organism>
<evidence type="ECO:0000259" key="24">
    <source>
        <dbReference type="PROSITE" id="PS50011"/>
    </source>
</evidence>
<reference evidence="25 26" key="1">
    <citation type="journal article" date="2021" name="Nat. Plants">
        <title>The Taxus genome provides insights into paclitaxel biosynthesis.</title>
        <authorList>
            <person name="Xiong X."/>
            <person name="Gou J."/>
            <person name="Liao Q."/>
            <person name="Li Y."/>
            <person name="Zhou Q."/>
            <person name="Bi G."/>
            <person name="Li C."/>
            <person name="Du R."/>
            <person name="Wang X."/>
            <person name="Sun T."/>
            <person name="Guo L."/>
            <person name="Liang H."/>
            <person name="Lu P."/>
            <person name="Wu Y."/>
            <person name="Zhang Z."/>
            <person name="Ro D.K."/>
            <person name="Shang Y."/>
            <person name="Huang S."/>
            <person name="Yan J."/>
        </authorList>
    </citation>
    <scope>NUCLEOTIDE SEQUENCE [LARGE SCALE GENOMIC DNA]</scope>
    <source>
        <strain evidence="25">Ta-2019</strain>
    </source>
</reference>
<keyword evidence="13" id="KW-0418">Kinase</keyword>
<evidence type="ECO:0000256" key="21">
    <source>
        <dbReference type="PROSITE-ProRule" id="PRU10141"/>
    </source>
</evidence>
<evidence type="ECO:0000256" key="16">
    <source>
        <dbReference type="ARBA" id="ARBA00023136"/>
    </source>
</evidence>
<dbReference type="InterPro" id="IPR051716">
    <property type="entry name" value="Plant_RL_S/T_kinase"/>
</dbReference>
<dbReference type="PROSITE" id="PS50011">
    <property type="entry name" value="PROTEIN_KINASE_DOM"/>
    <property type="match status" value="1"/>
</dbReference>
<dbReference type="SMART" id="SM00220">
    <property type="entry name" value="S_TKc"/>
    <property type="match status" value="1"/>
</dbReference>
<evidence type="ECO:0000256" key="4">
    <source>
        <dbReference type="ARBA" id="ARBA00022475"/>
    </source>
</evidence>
<dbReference type="FunFam" id="3.80.10.10:FF:000077">
    <property type="entry name" value="LRR receptor-like serine/threonine-protein kinase ERL1"/>
    <property type="match status" value="1"/>
</dbReference>
<evidence type="ECO:0000256" key="5">
    <source>
        <dbReference type="ARBA" id="ARBA00022527"/>
    </source>
</evidence>
<keyword evidence="4" id="KW-1003">Cell membrane</keyword>
<dbReference type="Pfam" id="PF00069">
    <property type="entry name" value="Pkinase"/>
    <property type="match status" value="1"/>
</dbReference>
<dbReference type="PANTHER" id="PTHR48053">
    <property type="entry name" value="LEUCINE RICH REPEAT FAMILY PROTEIN, EXPRESSED"/>
    <property type="match status" value="1"/>
</dbReference>
<dbReference type="Pfam" id="PF13855">
    <property type="entry name" value="LRR_8"/>
    <property type="match status" value="1"/>
</dbReference>
<evidence type="ECO:0000256" key="2">
    <source>
        <dbReference type="ARBA" id="ARBA00008684"/>
    </source>
</evidence>
<evidence type="ECO:0000256" key="22">
    <source>
        <dbReference type="SAM" id="Phobius"/>
    </source>
</evidence>
<comment type="catalytic activity">
    <reaction evidence="20">
        <text>L-seryl-[protein] + ATP = O-phospho-L-seryl-[protein] + ADP + H(+)</text>
        <dbReference type="Rhea" id="RHEA:17989"/>
        <dbReference type="Rhea" id="RHEA-COMP:9863"/>
        <dbReference type="Rhea" id="RHEA-COMP:11604"/>
        <dbReference type="ChEBI" id="CHEBI:15378"/>
        <dbReference type="ChEBI" id="CHEBI:29999"/>
        <dbReference type="ChEBI" id="CHEBI:30616"/>
        <dbReference type="ChEBI" id="CHEBI:83421"/>
        <dbReference type="ChEBI" id="CHEBI:456216"/>
        <dbReference type="EC" id="2.7.11.1"/>
    </reaction>
</comment>
<keyword evidence="7" id="KW-0433">Leucine-rich repeat</keyword>
<evidence type="ECO:0000256" key="1">
    <source>
        <dbReference type="ARBA" id="ARBA00004251"/>
    </source>
</evidence>
<evidence type="ECO:0000256" key="15">
    <source>
        <dbReference type="ARBA" id="ARBA00022989"/>
    </source>
</evidence>
<evidence type="ECO:0000256" key="19">
    <source>
        <dbReference type="ARBA" id="ARBA00047899"/>
    </source>
</evidence>
<dbReference type="FunFam" id="3.80.10.10:FF:000215">
    <property type="entry name" value="Receptor-like protein kinase HSL1"/>
    <property type="match status" value="1"/>
</dbReference>
<keyword evidence="6" id="KW-0597">Phosphoprotein</keyword>
<comment type="similarity">
    <text evidence="2">Belongs to the protein kinase superfamily. Ser/Thr protein kinase family.</text>
</comment>
<dbReference type="GO" id="GO:0004674">
    <property type="term" value="F:protein serine/threonine kinase activity"/>
    <property type="evidence" value="ECO:0007669"/>
    <property type="project" value="UniProtKB-KW"/>
</dbReference>
<gene>
    <name evidence="25" type="ORF">KI387_012668</name>
</gene>
<keyword evidence="12 21" id="KW-0547">Nucleotide-binding</keyword>
<dbReference type="Gene3D" id="1.10.510.10">
    <property type="entry name" value="Transferase(Phosphotransferase) domain 1"/>
    <property type="match status" value="1"/>
</dbReference>
<dbReference type="FunFam" id="1.10.510.10:FF:000201">
    <property type="entry name" value="Leucine-rich repeat receptor-like serine/threonine-protein kinase"/>
    <property type="match status" value="1"/>
</dbReference>
<feature type="binding site" evidence="21">
    <location>
        <position position="724"/>
    </location>
    <ligand>
        <name>ATP</name>
        <dbReference type="ChEBI" id="CHEBI:30616"/>
    </ligand>
</feature>
<keyword evidence="18" id="KW-0325">Glycoprotein</keyword>
<dbReference type="SUPFAM" id="SSF52047">
    <property type="entry name" value="RNI-like"/>
    <property type="match status" value="1"/>
</dbReference>
<dbReference type="InterPro" id="IPR032675">
    <property type="entry name" value="LRR_dom_sf"/>
</dbReference>
<dbReference type="InterPro" id="IPR000719">
    <property type="entry name" value="Prot_kinase_dom"/>
</dbReference>
<dbReference type="Gene3D" id="3.80.10.10">
    <property type="entry name" value="Ribonuclease Inhibitor"/>
    <property type="match status" value="3"/>
</dbReference>
<dbReference type="EC" id="2.7.11.1" evidence="3"/>
<dbReference type="PROSITE" id="PS00108">
    <property type="entry name" value="PROTEIN_KINASE_ST"/>
    <property type="match status" value="1"/>
</dbReference>
<dbReference type="GO" id="GO:0006952">
    <property type="term" value="P:defense response"/>
    <property type="evidence" value="ECO:0007669"/>
    <property type="project" value="UniProtKB-ARBA"/>
</dbReference>
<evidence type="ECO:0000256" key="14">
    <source>
        <dbReference type="ARBA" id="ARBA00022840"/>
    </source>
</evidence>
<feature type="domain" description="Protein kinase" evidence="24">
    <location>
        <begin position="695"/>
        <end position="969"/>
    </location>
</feature>
<evidence type="ECO:0000256" key="8">
    <source>
        <dbReference type="ARBA" id="ARBA00022679"/>
    </source>
</evidence>
<evidence type="ECO:0000256" key="20">
    <source>
        <dbReference type="ARBA" id="ARBA00048679"/>
    </source>
</evidence>
<keyword evidence="17" id="KW-0675">Receptor</keyword>
<keyword evidence="15 22" id="KW-1133">Transmembrane helix</keyword>
<evidence type="ECO:0000256" key="7">
    <source>
        <dbReference type="ARBA" id="ARBA00022614"/>
    </source>
</evidence>
<dbReference type="FunFam" id="3.80.10.10:FF:000453">
    <property type="entry name" value="Leucine-rich receptor-like protein kinase family protein"/>
    <property type="match status" value="1"/>
</dbReference>
<dbReference type="InterPro" id="IPR003591">
    <property type="entry name" value="Leu-rich_rpt_typical-subtyp"/>
</dbReference>
<accession>A0AA38CIT8</accession>
<feature type="chain" id="PRO_5041446995" description="non-specific serine/threonine protein kinase" evidence="23">
    <location>
        <begin position="24"/>
        <end position="988"/>
    </location>
</feature>
<dbReference type="GO" id="GO:0005524">
    <property type="term" value="F:ATP binding"/>
    <property type="evidence" value="ECO:0007669"/>
    <property type="project" value="UniProtKB-UniRule"/>
</dbReference>
<protein>
    <recommendedName>
        <fullName evidence="3">non-specific serine/threonine protein kinase</fullName>
        <ecNumber evidence="3">2.7.11.1</ecNumber>
    </recommendedName>
</protein>
<dbReference type="InterPro" id="IPR001611">
    <property type="entry name" value="Leu-rich_rpt"/>
</dbReference>
<keyword evidence="26" id="KW-1185">Reference proteome</keyword>
<evidence type="ECO:0000256" key="13">
    <source>
        <dbReference type="ARBA" id="ARBA00022777"/>
    </source>
</evidence>
<evidence type="ECO:0000256" key="18">
    <source>
        <dbReference type="ARBA" id="ARBA00023180"/>
    </source>
</evidence>
<comment type="subcellular location">
    <subcellularLocation>
        <location evidence="1">Cell membrane</location>
        <topology evidence="1">Single-pass type I membrane protein</topology>
    </subcellularLocation>
</comment>
<dbReference type="SMART" id="SM00365">
    <property type="entry name" value="LRR_SD22"/>
    <property type="match status" value="3"/>
</dbReference>
<proteinExistence type="inferred from homology"/>
<evidence type="ECO:0000256" key="3">
    <source>
        <dbReference type="ARBA" id="ARBA00012513"/>
    </source>
</evidence>
<dbReference type="OMA" id="CRWPHLL"/>
<comment type="catalytic activity">
    <reaction evidence="19">
        <text>L-threonyl-[protein] + ATP = O-phospho-L-threonyl-[protein] + ADP + H(+)</text>
        <dbReference type="Rhea" id="RHEA:46608"/>
        <dbReference type="Rhea" id="RHEA-COMP:11060"/>
        <dbReference type="Rhea" id="RHEA-COMP:11605"/>
        <dbReference type="ChEBI" id="CHEBI:15378"/>
        <dbReference type="ChEBI" id="CHEBI:30013"/>
        <dbReference type="ChEBI" id="CHEBI:30616"/>
        <dbReference type="ChEBI" id="CHEBI:61977"/>
        <dbReference type="ChEBI" id="CHEBI:456216"/>
        <dbReference type="EC" id="2.7.11.1"/>
    </reaction>
</comment>
<dbReference type="SMART" id="SM00369">
    <property type="entry name" value="LRR_TYP"/>
    <property type="match status" value="6"/>
</dbReference>
<evidence type="ECO:0000313" key="25">
    <source>
        <dbReference type="EMBL" id="KAH9301085.1"/>
    </source>
</evidence>
<dbReference type="SUPFAM" id="SSF52058">
    <property type="entry name" value="L domain-like"/>
    <property type="match status" value="1"/>
</dbReference>
<keyword evidence="5" id="KW-0723">Serine/threonine-protein kinase</keyword>
<evidence type="ECO:0000256" key="6">
    <source>
        <dbReference type="ARBA" id="ARBA00022553"/>
    </source>
</evidence>
<evidence type="ECO:0000256" key="9">
    <source>
        <dbReference type="ARBA" id="ARBA00022692"/>
    </source>
</evidence>
<dbReference type="InterPro" id="IPR008271">
    <property type="entry name" value="Ser/Thr_kinase_AS"/>
</dbReference>
<evidence type="ECO:0000256" key="11">
    <source>
        <dbReference type="ARBA" id="ARBA00022737"/>
    </source>
</evidence>
<keyword evidence="14 21" id="KW-0067">ATP-binding</keyword>
<feature type="signal peptide" evidence="23">
    <location>
        <begin position="1"/>
        <end position="23"/>
    </location>
</feature>
<evidence type="ECO:0000256" key="23">
    <source>
        <dbReference type="SAM" id="SignalP"/>
    </source>
</evidence>
<keyword evidence="8" id="KW-0808">Transferase</keyword>
<dbReference type="PANTHER" id="PTHR48053:SF159">
    <property type="entry name" value="PROTEIN KINASE DOMAIN-CONTAINING PROTEIN"/>
    <property type="match status" value="1"/>
</dbReference>
<dbReference type="GO" id="GO:0051707">
    <property type="term" value="P:response to other organism"/>
    <property type="evidence" value="ECO:0007669"/>
    <property type="project" value="UniProtKB-ARBA"/>
</dbReference>